<dbReference type="GeneID" id="43521312"/>
<protein>
    <submittedName>
        <fullName evidence="1">Uncharacterized protein</fullName>
    </submittedName>
</protein>
<reference evidence="1" key="1">
    <citation type="submission" date="2019-05" db="EMBL/GenBank/DDBJ databases">
        <authorList>
            <consortium name="Pathogen Informatics"/>
        </authorList>
    </citation>
    <scope>NUCLEOTIDE SEQUENCE [LARGE SCALE GENOMIC DNA]</scope>
    <source>
        <strain evidence="1">NCTC12965</strain>
    </source>
</reference>
<accession>A0A4U9U3Y6</accession>
<sequence length="57" mass="6910">MNNPRDFTKWWWKIAASGSPWTPISNRKPSTIAISHLMEKLEYLTPFWIRTLNHRHF</sequence>
<proteinExistence type="predicted"/>
<dbReference type="RefSeq" id="WP_158645290.1">
    <property type="nucleotide sequence ID" value="NZ_CAMKUH010000006.1"/>
</dbReference>
<evidence type="ECO:0000313" key="1">
    <source>
        <dbReference type="EMBL" id="VTR23694.1"/>
    </source>
</evidence>
<dbReference type="AlphaFoldDB" id="A0A4U9U3Y6"/>
<dbReference type="EMBL" id="CABEEZ010000033">
    <property type="protein sequence ID" value="VTR23694.1"/>
    <property type="molecule type" value="Genomic_DNA"/>
</dbReference>
<gene>
    <name evidence="1" type="ORF">NCTC12965_01829</name>
</gene>
<organism evidence="1">
    <name type="scientific">Serratia fonticola</name>
    <dbReference type="NCBI Taxonomy" id="47917"/>
    <lineage>
        <taxon>Bacteria</taxon>
        <taxon>Pseudomonadati</taxon>
        <taxon>Pseudomonadota</taxon>
        <taxon>Gammaproteobacteria</taxon>
        <taxon>Enterobacterales</taxon>
        <taxon>Yersiniaceae</taxon>
        <taxon>Serratia</taxon>
    </lineage>
</organism>
<name>A0A4U9U3Y6_SERFO</name>